<evidence type="ECO:0000313" key="3">
    <source>
        <dbReference type="Proteomes" id="UP001465755"/>
    </source>
</evidence>
<accession>A0AAW1NQ81</accession>
<proteinExistence type="predicted"/>
<reference evidence="2 3" key="1">
    <citation type="journal article" date="2024" name="Nat. Commun.">
        <title>Phylogenomics reveals the evolutionary origins of lichenization in chlorophyte algae.</title>
        <authorList>
            <person name="Puginier C."/>
            <person name="Libourel C."/>
            <person name="Otte J."/>
            <person name="Skaloud P."/>
            <person name="Haon M."/>
            <person name="Grisel S."/>
            <person name="Petersen M."/>
            <person name="Berrin J.G."/>
            <person name="Delaux P.M."/>
            <person name="Dal Grande F."/>
            <person name="Keller J."/>
        </authorList>
    </citation>
    <scope>NUCLEOTIDE SEQUENCE [LARGE SCALE GENOMIC DNA]</scope>
    <source>
        <strain evidence="2 3">SAG 2036</strain>
    </source>
</reference>
<comment type="caution">
    <text evidence="2">The sequence shown here is derived from an EMBL/GenBank/DDBJ whole genome shotgun (WGS) entry which is preliminary data.</text>
</comment>
<keyword evidence="3" id="KW-1185">Reference proteome</keyword>
<dbReference type="AlphaFoldDB" id="A0AAW1NQ81"/>
<dbReference type="Gene3D" id="2.170.270.10">
    <property type="entry name" value="SET domain"/>
    <property type="match status" value="1"/>
</dbReference>
<feature type="region of interest" description="Disordered" evidence="1">
    <location>
        <begin position="202"/>
        <end position="221"/>
    </location>
</feature>
<sequence length="412" mass="47041">MVPPIFPKRHGGRAPVDAREKLLQLLESWAQDHWPACVADGEQNNEELRQQGEAWLLDQIERWEVDTSPSRSHKLKFFGGRTVARWQSVWVSGVDLVASFKQARLSGTIPEAQQAADLRQRLLECLSPQSPEALLAKAERCEAELLQQRNEIAAKVDVWAGKVRQSHLDERVAWEQWLSQPSPSALDLRRQQASSSNIHRQAMEHTEEARQRHQRACNESKKALGRQAELQSLYDLAVVERQLLQFRDSIEYRPQWDAKHLHRPYAGMKFRTERRLIQDAQVFAVQKLHCGDWVDWVYINQSTIPGAGRGIFAARPFEDREFVGRYLGRVLGLAADFTDAVLKAYESQYLLTVTGPGRGGRHIVIDAALPKHGHLHAAKAIPALDVNDPDWAASEILWDYTEYYWLRSGASR</sequence>
<dbReference type="EMBL" id="JALJOQ010000150">
    <property type="protein sequence ID" value="KAK9793461.1"/>
    <property type="molecule type" value="Genomic_DNA"/>
</dbReference>
<protein>
    <submittedName>
        <fullName evidence="2">Uncharacterized protein</fullName>
    </submittedName>
</protein>
<dbReference type="SUPFAM" id="SSF82199">
    <property type="entry name" value="SET domain"/>
    <property type="match status" value="1"/>
</dbReference>
<evidence type="ECO:0000256" key="1">
    <source>
        <dbReference type="SAM" id="MobiDB-lite"/>
    </source>
</evidence>
<dbReference type="Proteomes" id="UP001465755">
    <property type="component" value="Unassembled WGS sequence"/>
</dbReference>
<dbReference type="InterPro" id="IPR046341">
    <property type="entry name" value="SET_dom_sf"/>
</dbReference>
<evidence type="ECO:0000313" key="2">
    <source>
        <dbReference type="EMBL" id="KAK9793461.1"/>
    </source>
</evidence>
<gene>
    <name evidence="2" type="ORF">WJX73_000543</name>
</gene>
<organism evidence="2 3">
    <name type="scientific">Symbiochloris irregularis</name>
    <dbReference type="NCBI Taxonomy" id="706552"/>
    <lineage>
        <taxon>Eukaryota</taxon>
        <taxon>Viridiplantae</taxon>
        <taxon>Chlorophyta</taxon>
        <taxon>core chlorophytes</taxon>
        <taxon>Trebouxiophyceae</taxon>
        <taxon>Trebouxiales</taxon>
        <taxon>Trebouxiaceae</taxon>
        <taxon>Symbiochloris</taxon>
    </lineage>
</organism>
<name>A0AAW1NQ81_9CHLO</name>